<keyword evidence="2" id="KW-1185">Reference proteome</keyword>
<dbReference type="Proteomes" id="UP000004394">
    <property type="component" value="Unassembled WGS sequence"/>
</dbReference>
<name>E0NVS9_9BACT</name>
<comment type="caution">
    <text evidence="1">The sequence shown here is derived from an EMBL/GenBank/DDBJ whole genome shotgun (WGS) entry which is preliminary data.</text>
</comment>
<proteinExistence type="predicted"/>
<dbReference type="EMBL" id="AEEI01000066">
    <property type="protein sequence ID" value="EFM00805.1"/>
    <property type="molecule type" value="Genomic_DNA"/>
</dbReference>
<dbReference type="BioCyc" id="PMAR862515-HMP:GMOO-2317-MONOMER"/>
<sequence>MHHPPMLPHFSEALSYKHCRLYQQKSEWYASSRRVPLYVCIYIKVFLLCFPHQLRRTALFRSEINDFCAARHSFSRKSMIFALHDTLLLGNQ</sequence>
<gene>
    <name evidence="1" type="ORF">HMPREF0658_2284</name>
</gene>
<accession>E0NVS9</accession>
<evidence type="ECO:0000313" key="2">
    <source>
        <dbReference type="Proteomes" id="UP000004394"/>
    </source>
</evidence>
<dbReference type="STRING" id="862515.HMPREF0658_2284"/>
<reference evidence="1" key="1">
    <citation type="submission" date="2010-07" db="EMBL/GenBank/DDBJ databases">
        <authorList>
            <person name="Muzny D."/>
            <person name="Qin X."/>
            <person name="Deng J."/>
            <person name="Jiang H."/>
            <person name="Liu Y."/>
            <person name="Qu J."/>
            <person name="Song X.-Z."/>
            <person name="Zhang L."/>
            <person name="Thornton R."/>
            <person name="Coyle M."/>
            <person name="Francisco L."/>
            <person name="Jackson L."/>
            <person name="Javaid M."/>
            <person name="Korchina V."/>
            <person name="Kovar C."/>
            <person name="Mata R."/>
            <person name="Mathew T."/>
            <person name="Ngo R."/>
            <person name="Nguyen L."/>
            <person name="Nguyen N."/>
            <person name="Okwuonu G."/>
            <person name="Ongeri F."/>
            <person name="Pham C."/>
            <person name="Simmons D."/>
            <person name="Wilczek-Boney K."/>
            <person name="Hale W."/>
            <person name="Jakkamsetti A."/>
            <person name="Pham P."/>
            <person name="Ruth R."/>
            <person name="San Lucas F."/>
            <person name="Warren J."/>
            <person name="Zhang J."/>
            <person name="Zhao Z."/>
            <person name="Zhou C."/>
            <person name="Zhu D."/>
            <person name="Lee S."/>
            <person name="Bess C."/>
            <person name="Blankenburg K."/>
            <person name="Forbes L."/>
            <person name="Fu Q."/>
            <person name="Gubbala S."/>
            <person name="Hirani K."/>
            <person name="Jayaseelan J.C."/>
            <person name="Lara F."/>
            <person name="Munidasa M."/>
            <person name="Palculict T."/>
            <person name="Patil S."/>
            <person name="Pu L.-L."/>
            <person name="Saada N."/>
            <person name="Tang L."/>
            <person name="Weissenberger G."/>
            <person name="Zhu Y."/>
            <person name="Hemphill L."/>
            <person name="Shang Y."/>
            <person name="Youmans B."/>
            <person name="Ayvaz T."/>
            <person name="Ross M."/>
            <person name="Santibanez J."/>
            <person name="Aqrawi P."/>
            <person name="Gross S."/>
            <person name="Joshi V."/>
            <person name="Fowler G."/>
            <person name="Nazareth L."/>
            <person name="Reid J."/>
            <person name="Worley K."/>
            <person name="Petrosino J."/>
            <person name="Highlander S."/>
            <person name="Gibbs R."/>
        </authorList>
    </citation>
    <scope>NUCLEOTIDE SEQUENCE [LARGE SCALE GENOMIC DNA]</scope>
    <source>
        <strain evidence="1">DSM 16973</strain>
    </source>
</reference>
<dbReference type="HOGENOM" id="CLU_172536_0_0_10"/>
<dbReference type="AlphaFoldDB" id="E0NVS9"/>
<evidence type="ECO:0000313" key="1">
    <source>
        <dbReference type="EMBL" id="EFM00805.1"/>
    </source>
</evidence>
<protein>
    <submittedName>
        <fullName evidence="1">Uncharacterized protein</fullName>
    </submittedName>
</protein>
<organism evidence="1 2">
    <name type="scientific">Hoylesella marshii DSM 16973 = JCM 13450</name>
    <dbReference type="NCBI Taxonomy" id="862515"/>
    <lineage>
        <taxon>Bacteria</taxon>
        <taxon>Pseudomonadati</taxon>
        <taxon>Bacteroidota</taxon>
        <taxon>Bacteroidia</taxon>
        <taxon>Bacteroidales</taxon>
        <taxon>Prevotellaceae</taxon>
        <taxon>Hoylesella</taxon>
    </lineage>
</organism>